<dbReference type="InterPro" id="IPR052344">
    <property type="entry name" value="Transposase-related"/>
</dbReference>
<accession>Q8KW56</accession>
<feature type="domain" description="Transposase IS66 C-terminal" evidence="5">
    <location>
        <begin position="456"/>
        <end position="493"/>
    </location>
</feature>
<dbReference type="AlphaFoldDB" id="Q8KW56"/>
<dbReference type="InterPro" id="IPR039552">
    <property type="entry name" value="IS66_C"/>
</dbReference>
<dbReference type="Pfam" id="PF13817">
    <property type="entry name" value="DDE_Tnp_IS66_C"/>
    <property type="match status" value="1"/>
</dbReference>
<dbReference type="PANTHER" id="PTHR33678:SF1">
    <property type="entry name" value="BLL1576 PROTEIN"/>
    <property type="match status" value="1"/>
</dbReference>
<dbReference type="InterPro" id="IPR004291">
    <property type="entry name" value="Transposase_IS66_central"/>
</dbReference>
<reference evidence="6" key="1">
    <citation type="journal article" date="2003" name="Plasmid">
        <title>Nucleotide sequence based characterizations of two cryptic plasmids from the marine bacterium Ruegeria isolate PR1b.</title>
        <authorList>
            <person name="Zhong Z."/>
            <person name="Caspi R."/>
            <person name="Helinski D."/>
            <person name="Knauf V."/>
            <person name="Sykes S."/>
            <person name="O'Byrne C."/>
            <person name="Shea T.P."/>
            <person name="Wilkinson J.E."/>
            <person name="DeLoughery C."/>
            <person name="Toukdarian A."/>
        </authorList>
    </citation>
    <scope>NUCLEOTIDE SEQUENCE</scope>
    <source>
        <strain evidence="6">PR1b</strain>
        <plasmid evidence="6">pSD25</plasmid>
    </source>
</reference>
<evidence type="ECO:0000256" key="1">
    <source>
        <dbReference type="SAM" id="MobiDB-lite"/>
    </source>
</evidence>
<dbReference type="Pfam" id="PF13005">
    <property type="entry name" value="zf-IS66"/>
    <property type="match status" value="1"/>
</dbReference>
<dbReference type="EMBL" id="AF416331">
    <property type="protein sequence ID" value="AAN05207.1"/>
    <property type="molecule type" value="Genomic_DNA"/>
</dbReference>
<evidence type="ECO:0000259" key="2">
    <source>
        <dbReference type="Pfam" id="PF03050"/>
    </source>
</evidence>
<organism evidence="6">
    <name type="scientific">Ruegeria sp. PR1b</name>
    <dbReference type="NCBI Taxonomy" id="185588"/>
    <lineage>
        <taxon>Bacteria</taxon>
        <taxon>Pseudomonadati</taxon>
        <taxon>Pseudomonadota</taxon>
        <taxon>Alphaproteobacteria</taxon>
        <taxon>Rhodobacterales</taxon>
        <taxon>Roseobacteraceae</taxon>
        <taxon>Ruegeria</taxon>
    </lineage>
</organism>
<proteinExistence type="predicted"/>
<feature type="domain" description="Transposase IS66 zinc-finger binding" evidence="3">
    <location>
        <begin position="110"/>
        <end position="151"/>
    </location>
</feature>
<evidence type="ECO:0000313" key="6">
    <source>
        <dbReference type="EMBL" id="AAN05207.1"/>
    </source>
</evidence>
<evidence type="ECO:0000259" key="4">
    <source>
        <dbReference type="Pfam" id="PF13007"/>
    </source>
</evidence>
<feature type="domain" description="Transposase TnpC homeodomain" evidence="4">
    <location>
        <begin position="36"/>
        <end position="102"/>
    </location>
</feature>
<dbReference type="RefSeq" id="WP_011102833.1">
    <property type="nucleotide sequence ID" value="NC_004574.1"/>
</dbReference>
<dbReference type="InterPro" id="IPR024463">
    <property type="entry name" value="Transposase_TnpC_homeodom"/>
</dbReference>
<name>Q8KW56_9RHOB</name>
<evidence type="ECO:0000259" key="3">
    <source>
        <dbReference type="Pfam" id="PF13005"/>
    </source>
</evidence>
<feature type="domain" description="Transposase IS66 central" evidence="2">
    <location>
        <begin position="166"/>
        <end position="449"/>
    </location>
</feature>
<evidence type="ECO:0000259" key="5">
    <source>
        <dbReference type="Pfam" id="PF13817"/>
    </source>
</evidence>
<dbReference type="NCBIfam" id="NF033517">
    <property type="entry name" value="transpos_IS66"/>
    <property type="match status" value="1"/>
</dbReference>
<protein>
    <submittedName>
        <fullName evidence="6">RC134</fullName>
    </submittedName>
</protein>
<dbReference type="InterPro" id="IPR024474">
    <property type="entry name" value="Znf_dom_IS66"/>
</dbReference>
<geneLocation type="plasmid" evidence="6">
    <name>pSD25</name>
</geneLocation>
<dbReference type="Pfam" id="PF13007">
    <property type="entry name" value="LZ_Tnp_IS66"/>
    <property type="match status" value="1"/>
</dbReference>
<dbReference type="Pfam" id="PF03050">
    <property type="entry name" value="DDE_Tnp_IS66"/>
    <property type="match status" value="1"/>
</dbReference>
<feature type="region of interest" description="Disordered" evidence="1">
    <location>
        <begin position="70"/>
        <end position="101"/>
    </location>
</feature>
<sequence>MLDAPKILPSDPEDLRETAEGLLDLVKSQALRIAKLEHQLAGHNRHRFGSKSESLDQLQLRLEEEETAAAQVVGEDVPDGDAEGQKVKPKRKPLPPELPRIDQVLTPGEACTCGGQLRTIAEDVTEELEYVPGRFVVNRIVRPRMTCRDCDRIVQSALPSRPIERGRPGPGLLAHVLVSKYADHSPLYRQSQIYAREGIDLDRSTLADWVGRSAALLEPLADAIGRHVRGGQAIFADDTPIKMQAKGKCATARVWTYVRDERPWGGTDPPAAWYQFTANRKGKHPSTHLANYKGWMHADGYSGFNDLYRSGAVSEVACMAHIRRKFVDVFQSQGLAVAEEAIRRIAGLYAVEKDARGLPPEDRLQLRQSRSKPLLDDLEAWLAAQMARIPGKSELAKATRYALTRMQKLRPYLDHGILEIDNNTAERAMKPIAIGRKNYLFVGSEGGGKAAAIAYTLIETAKMNGGDTQAWLTWVLAQIADHKITRLNELMPWRYAAAAA</sequence>
<dbReference type="PANTHER" id="PTHR33678">
    <property type="entry name" value="BLL1576 PROTEIN"/>
    <property type="match status" value="1"/>
</dbReference>
<keyword evidence="6" id="KW-0614">Plasmid</keyword>